<name>A0AC34FFC0_9BILA</name>
<protein>
    <submittedName>
        <fullName evidence="2">NR LBD domain-containing protein</fullName>
    </submittedName>
</protein>
<evidence type="ECO:0000313" key="2">
    <source>
        <dbReference type="WBParaSite" id="ES5_v2.g15787.t1"/>
    </source>
</evidence>
<sequence length="297" mass="34932">MDDKKIYLLETIAEPCLVCGTPTPILYFQEPSFIDKDKFSSNNSRNICSEFSKLLESYIESRKPKTVLVHYLKADAESYNGAQGKEYIKIAQLLNLYEPFSTLNANDKNLLFKKFWEIFSGLEKFYQSCLYFGNNPKDVRVALWSYYIDYDEIIRDANDVIPGDADKAFLIPMLYKARKIFKLFKKLNITIFELAYMSQIALWSCYDILGLSKATQIIAEEMLEKASNEMHEYFVNELRIPYYATRQSHLFKIVQNIEINVNGRRQMFLAKDIFNFGSNANEENDFFNQYYKYIKKQ</sequence>
<reference evidence="2" key="1">
    <citation type="submission" date="2022-11" db="UniProtKB">
        <authorList>
            <consortium name="WormBaseParasite"/>
        </authorList>
    </citation>
    <scope>IDENTIFICATION</scope>
</reference>
<dbReference type="Proteomes" id="UP000887579">
    <property type="component" value="Unplaced"/>
</dbReference>
<dbReference type="WBParaSite" id="ES5_v2.g15787.t1">
    <property type="protein sequence ID" value="ES5_v2.g15787.t1"/>
    <property type="gene ID" value="ES5_v2.g15787"/>
</dbReference>
<evidence type="ECO:0000313" key="1">
    <source>
        <dbReference type="Proteomes" id="UP000887579"/>
    </source>
</evidence>
<proteinExistence type="predicted"/>
<accession>A0AC34FFC0</accession>
<organism evidence="1 2">
    <name type="scientific">Panagrolaimus sp. ES5</name>
    <dbReference type="NCBI Taxonomy" id="591445"/>
    <lineage>
        <taxon>Eukaryota</taxon>
        <taxon>Metazoa</taxon>
        <taxon>Ecdysozoa</taxon>
        <taxon>Nematoda</taxon>
        <taxon>Chromadorea</taxon>
        <taxon>Rhabditida</taxon>
        <taxon>Tylenchina</taxon>
        <taxon>Panagrolaimomorpha</taxon>
        <taxon>Panagrolaimoidea</taxon>
        <taxon>Panagrolaimidae</taxon>
        <taxon>Panagrolaimus</taxon>
    </lineage>
</organism>